<accession>A0A5C2SU23</accession>
<dbReference type="OrthoDB" id="3253137at2759"/>
<dbReference type="EMBL" id="ML122250">
    <property type="protein sequence ID" value="RPD66908.1"/>
    <property type="molecule type" value="Genomic_DNA"/>
</dbReference>
<organism evidence="2 3">
    <name type="scientific">Lentinus tigrinus ALCF2SS1-6</name>
    <dbReference type="NCBI Taxonomy" id="1328759"/>
    <lineage>
        <taxon>Eukaryota</taxon>
        <taxon>Fungi</taxon>
        <taxon>Dikarya</taxon>
        <taxon>Basidiomycota</taxon>
        <taxon>Agaricomycotina</taxon>
        <taxon>Agaricomycetes</taxon>
        <taxon>Polyporales</taxon>
        <taxon>Polyporaceae</taxon>
        <taxon>Lentinus</taxon>
    </lineage>
</organism>
<name>A0A5C2SU23_9APHY</name>
<feature type="region of interest" description="Disordered" evidence="1">
    <location>
        <begin position="374"/>
        <end position="451"/>
    </location>
</feature>
<protein>
    <submittedName>
        <fullName evidence="2">Uncharacterized protein</fullName>
    </submittedName>
</protein>
<sequence length="451" mass="48557">MGKWTLEYHDEVLRNKIKTLVQGAIKRMEVEKDGPSITYEAFVGDLDEGDSFTTSLVDVLVKELAERRTRPNAVDRRLISEKTAKSLRLQAAPPQVYRGSQGTLRDRARRSVPIPPPRPYGTFNDLLSDSDGEEYGTMLGSSGVLEGARLNTDLYDAYLPSTTSTYDLPASLSRATDRAAGSPRLSEPTTSSWILNSPPPRSPPTLHSATGPAWTGLGGPGASLRRSSTIRRPHRSQPVDLNDFTAFTSRRRSAIRNSALQDEGAREESSDAARRSISVENIRSGETSTTADTSATRPFDLSAWISRRRSSFGVPSSSSNVAEPSANTSSSQMWYSMTDYVSPEPTTFSLAALSRRSSGTDLNDDRRQVIAPRLRRGGLRPPESLLLHGPGTTPGTAGSSLLRAATEPTTRVPSPAPADPSIPTQAENGGEVQAGFALLGTSSVSPVGESR</sequence>
<keyword evidence="3" id="KW-1185">Reference proteome</keyword>
<evidence type="ECO:0000313" key="3">
    <source>
        <dbReference type="Proteomes" id="UP000313359"/>
    </source>
</evidence>
<proteinExistence type="predicted"/>
<feature type="region of interest" description="Disordered" evidence="1">
    <location>
        <begin position="174"/>
        <end position="295"/>
    </location>
</feature>
<evidence type="ECO:0000256" key="1">
    <source>
        <dbReference type="SAM" id="MobiDB-lite"/>
    </source>
</evidence>
<feature type="region of interest" description="Disordered" evidence="1">
    <location>
        <begin position="96"/>
        <end position="124"/>
    </location>
</feature>
<dbReference type="STRING" id="1328759.A0A5C2SU23"/>
<feature type="compositionally biased region" description="Basic and acidic residues" evidence="1">
    <location>
        <begin position="263"/>
        <end position="274"/>
    </location>
</feature>
<evidence type="ECO:0000313" key="2">
    <source>
        <dbReference type="EMBL" id="RPD66908.1"/>
    </source>
</evidence>
<reference evidence="2" key="1">
    <citation type="journal article" date="2018" name="Genome Biol. Evol.">
        <title>Genomics and development of Lentinus tigrinus, a white-rot wood-decaying mushroom with dimorphic fruiting bodies.</title>
        <authorList>
            <person name="Wu B."/>
            <person name="Xu Z."/>
            <person name="Knudson A."/>
            <person name="Carlson A."/>
            <person name="Chen N."/>
            <person name="Kovaka S."/>
            <person name="LaButti K."/>
            <person name="Lipzen A."/>
            <person name="Pennachio C."/>
            <person name="Riley R."/>
            <person name="Schakwitz W."/>
            <person name="Umezawa K."/>
            <person name="Ohm R.A."/>
            <person name="Grigoriev I.V."/>
            <person name="Nagy L.G."/>
            <person name="Gibbons J."/>
            <person name="Hibbett D."/>
        </authorList>
    </citation>
    <scope>NUCLEOTIDE SEQUENCE [LARGE SCALE GENOMIC DNA]</scope>
    <source>
        <strain evidence="2">ALCF2SS1-6</strain>
    </source>
</reference>
<dbReference type="AlphaFoldDB" id="A0A5C2SU23"/>
<gene>
    <name evidence="2" type="ORF">L227DRAFT_648065</name>
</gene>
<feature type="compositionally biased region" description="Low complexity" evidence="1">
    <location>
        <begin position="379"/>
        <end position="402"/>
    </location>
</feature>
<feature type="compositionally biased region" description="Polar residues" evidence="1">
    <location>
        <begin position="278"/>
        <end position="295"/>
    </location>
</feature>
<dbReference type="Proteomes" id="UP000313359">
    <property type="component" value="Unassembled WGS sequence"/>
</dbReference>